<dbReference type="Pfam" id="PF20131">
    <property type="entry name" value="MC3"/>
    <property type="match status" value="1"/>
</dbReference>
<reference evidence="1" key="1">
    <citation type="submission" date="2014-02" db="EMBL/GenBank/DDBJ databases">
        <title>Expanding our view of genomic diversity in Candidatus Accumulibacter clades.</title>
        <authorList>
            <person name="Skennerton C.T."/>
            <person name="Barr J.J."/>
            <person name="Slater F.R."/>
            <person name="Bond P.L."/>
            <person name="Tyson G.W."/>
        </authorList>
    </citation>
    <scope>NUCLEOTIDE SEQUENCE [LARGE SCALE GENOMIC DNA]</scope>
</reference>
<dbReference type="InterPro" id="IPR045390">
    <property type="entry name" value="ABC-3C_MC3"/>
</dbReference>
<comment type="caution">
    <text evidence="1">The sequence shown here is derived from an EMBL/GenBank/DDBJ whole genome shotgun (WGS) entry which is preliminary data.</text>
</comment>
<gene>
    <name evidence="1" type="ORF">AW08_00015</name>
</gene>
<protein>
    <submittedName>
        <fullName evidence="1">Uncharacterized protein</fullName>
    </submittedName>
</protein>
<evidence type="ECO:0000313" key="2">
    <source>
        <dbReference type="Proteomes" id="UP000020218"/>
    </source>
</evidence>
<keyword evidence="2" id="KW-1185">Reference proteome</keyword>
<dbReference type="EMBL" id="JFAX01000001">
    <property type="protein sequence ID" value="EXI69522.1"/>
    <property type="molecule type" value="Genomic_DNA"/>
</dbReference>
<accession>A0A011NY08</accession>
<dbReference type="Proteomes" id="UP000020218">
    <property type="component" value="Unassembled WGS sequence"/>
</dbReference>
<organism evidence="1 2">
    <name type="scientific">Candidatus Accumulibacter adjunctus</name>
    <dbReference type="NCBI Taxonomy" id="1454001"/>
    <lineage>
        <taxon>Bacteria</taxon>
        <taxon>Pseudomonadati</taxon>
        <taxon>Pseudomonadota</taxon>
        <taxon>Betaproteobacteria</taxon>
        <taxon>Candidatus Accumulibacter</taxon>
    </lineage>
</organism>
<dbReference type="AlphaFoldDB" id="A0A011NY08"/>
<evidence type="ECO:0000313" key="1">
    <source>
        <dbReference type="EMBL" id="EXI69522.1"/>
    </source>
</evidence>
<proteinExistence type="predicted"/>
<name>A0A011NY08_9PROT</name>
<sequence length="165" mass="18204">MTVWANRSHEERALLNPSFCATLLWHAARGHVVDGNVALSFEESFLVLPFILHRGTRETLPRSGRTSLAAWLEEYPLARARVASRARFLVPFTKEALTFGGAHGLIRLASAGVHADPDWRRAVNRVLNISTDEVKYCASRAAFLGQWFARAGNAATVLALIGVRP</sequence>
<dbReference type="STRING" id="1454001.AW08_00015"/>